<dbReference type="EMBL" id="CM043035">
    <property type="protein sequence ID" value="KAI4581319.1"/>
    <property type="molecule type" value="Genomic_DNA"/>
</dbReference>
<accession>A0ACB9UVD2</accession>
<name>A0ACB9UVD2_9CETA</name>
<keyword evidence="2" id="KW-1185">Reference proteome</keyword>
<evidence type="ECO:0000313" key="1">
    <source>
        <dbReference type="EMBL" id="KAI4581319.1"/>
    </source>
</evidence>
<dbReference type="Proteomes" id="UP001057279">
    <property type="component" value="Linkage Group LG10"/>
</dbReference>
<gene>
    <name evidence="1" type="ORF">MJG53_009762</name>
</gene>
<comment type="caution">
    <text evidence="1">The sequence shown here is derived from an EMBL/GenBank/DDBJ whole genome shotgun (WGS) entry which is preliminary data.</text>
</comment>
<reference evidence="1" key="1">
    <citation type="submission" date="2022-03" db="EMBL/GenBank/DDBJ databases">
        <title>Genomic analyses of argali, domestic sheep and their hybrids provide insights into chromosomal evolution, heterosis and genetic basis of agronomic traits.</title>
        <authorList>
            <person name="Li M."/>
        </authorList>
    </citation>
    <scope>NUCLEOTIDE SEQUENCE</scope>
    <source>
        <strain evidence="1">F1 hybrid</strain>
    </source>
</reference>
<sequence length="272" mass="31001">MGEKWKRQQKLRNVPRIPRIRVPRSASDTPLLKDLTQGQQRYFYSIMRIYSSRPQWEALQTRYIHSLQHQQLLDRHRGNIGHVRLLDHTISAVAGPCLSMGSFLSTSPSNNSTQLGPKSSGSCLTQSLCILLKLINQLQLGSFYTAVIDLGTEICQVYLVIANVLSELEILQRKYVLDPNSPVSILLSKCKRSRNPPSEKHFQKGNKKEHKQQMGLESHEREAQDASKVCKSLLTELRAVLMTFTTPWFQFEVHIKASNTARTRGARTVNYS</sequence>
<protein>
    <submittedName>
        <fullName evidence="1">Uncharacterized protein</fullName>
    </submittedName>
</protein>
<evidence type="ECO:0000313" key="2">
    <source>
        <dbReference type="Proteomes" id="UP001057279"/>
    </source>
</evidence>
<organism evidence="1 2">
    <name type="scientific">Ovis ammon polii x Ovis aries</name>
    <dbReference type="NCBI Taxonomy" id="2918886"/>
    <lineage>
        <taxon>Eukaryota</taxon>
        <taxon>Metazoa</taxon>
        <taxon>Chordata</taxon>
        <taxon>Craniata</taxon>
        <taxon>Vertebrata</taxon>
        <taxon>Euteleostomi</taxon>
        <taxon>Mammalia</taxon>
        <taxon>Eutheria</taxon>
        <taxon>Laurasiatheria</taxon>
        <taxon>Artiodactyla</taxon>
        <taxon>Ruminantia</taxon>
        <taxon>Pecora</taxon>
        <taxon>Bovidae</taxon>
        <taxon>Caprinae</taxon>
        <taxon>Ovis</taxon>
    </lineage>
</organism>
<proteinExistence type="predicted"/>